<keyword evidence="2" id="KW-1185">Reference proteome</keyword>
<name>A0A9W6P2P2_9ACTN</name>
<dbReference type="EMBL" id="BSQG01000001">
    <property type="protein sequence ID" value="GLU46139.1"/>
    <property type="molecule type" value="Genomic_DNA"/>
</dbReference>
<organism evidence="1 2">
    <name type="scientific">Nocardiopsis ansamitocini</name>
    <dbReference type="NCBI Taxonomy" id="1670832"/>
    <lineage>
        <taxon>Bacteria</taxon>
        <taxon>Bacillati</taxon>
        <taxon>Actinomycetota</taxon>
        <taxon>Actinomycetes</taxon>
        <taxon>Streptosporangiales</taxon>
        <taxon>Nocardiopsidaceae</taxon>
        <taxon>Nocardiopsis</taxon>
    </lineage>
</organism>
<gene>
    <name evidence="1" type="ORF">Nans01_04900</name>
</gene>
<evidence type="ECO:0000313" key="2">
    <source>
        <dbReference type="Proteomes" id="UP001165092"/>
    </source>
</evidence>
<sequence length="120" mass="12774">MATAQLSGNAGVWGLHGATRFEHRRAPTRLRTLWSVTSGVLGALFAAELVLPEADPDEVRSLLVELGRLDASALPAERTVALEAFQADKGLPVNGVADGRTVSGLMRSVSEVRELRELGL</sequence>
<dbReference type="InterPro" id="IPR036365">
    <property type="entry name" value="PGBD-like_sf"/>
</dbReference>
<comment type="caution">
    <text evidence="1">The sequence shown here is derived from an EMBL/GenBank/DDBJ whole genome shotgun (WGS) entry which is preliminary data.</text>
</comment>
<protein>
    <recommendedName>
        <fullName evidence="3">Peptidoglycan binding-like domain-containing protein</fullName>
    </recommendedName>
</protein>
<evidence type="ECO:0008006" key="3">
    <source>
        <dbReference type="Google" id="ProtNLM"/>
    </source>
</evidence>
<reference evidence="1" key="1">
    <citation type="submission" date="2023-02" db="EMBL/GenBank/DDBJ databases">
        <title>Nocardiopsis ansamitocini NBRC 112285.</title>
        <authorList>
            <person name="Ichikawa N."/>
            <person name="Sato H."/>
            <person name="Tonouchi N."/>
        </authorList>
    </citation>
    <scope>NUCLEOTIDE SEQUENCE</scope>
    <source>
        <strain evidence="1">NBRC 112285</strain>
    </source>
</reference>
<dbReference type="AlphaFoldDB" id="A0A9W6P2P2"/>
<evidence type="ECO:0000313" key="1">
    <source>
        <dbReference type="EMBL" id="GLU46139.1"/>
    </source>
</evidence>
<dbReference type="Proteomes" id="UP001165092">
    <property type="component" value="Unassembled WGS sequence"/>
</dbReference>
<dbReference type="SUPFAM" id="SSF47090">
    <property type="entry name" value="PGBD-like"/>
    <property type="match status" value="1"/>
</dbReference>
<accession>A0A9W6P2P2</accession>
<proteinExistence type="predicted"/>